<protein>
    <submittedName>
        <fullName evidence="1">Uncharacterized protein</fullName>
    </submittedName>
</protein>
<evidence type="ECO:0000313" key="2">
    <source>
        <dbReference type="Proteomes" id="UP000031549"/>
    </source>
</evidence>
<comment type="caution">
    <text evidence="1">The sequence shown here is derived from an EMBL/GenBank/DDBJ whole genome shotgun (WGS) entry which is preliminary data.</text>
</comment>
<sequence length="128" mass="14887">MSESHTPHQKERALEKALTNKIIDDCFGYSESWLRAILRMCIFSLAYLDGQPVFVVECPNQAVAKRLSRKTYPFRGMVYYLTDESTDRDRTLFCYQEPDGVNWRCFDTTTNSWETLSNLHTPFAPTDS</sequence>
<reference evidence="1 2" key="1">
    <citation type="journal article" date="2015" name="Genome Announc.">
        <title>Draft Genome Sequence of Cyanobacterium Hassallia byssoidea Strain VB512170, Isolated from Monuments in India.</title>
        <authorList>
            <person name="Singh D."/>
            <person name="Chandrababunaidu M.M."/>
            <person name="Panda A."/>
            <person name="Sen D."/>
            <person name="Bhattacharyya S."/>
            <person name="Adhikary S.P."/>
            <person name="Tripathy S."/>
        </authorList>
    </citation>
    <scope>NUCLEOTIDE SEQUENCE [LARGE SCALE GENOMIC DNA]</scope>
    <source>
        <strain evidence="1 2">VB512170</strain>
    </source>
</reference>
<dbReference type="EMBL" id="JTCM02000091">
    <property type="protein sequence ID" value="NEU76013.1"/>
    <property type="molecule type" value="Genomic_DNA"/>
</dbReference>
<accession>A0A846HFX2</accession>
<name>A0A846HFX2_9CYAN</name>
<dbReference type="AlphaFoldDB" id="A0A846HFX2"/>
<dbReference type="RefSeq" id="WP_039743480.1">
    <property type="nucleotide sequence ID" value="NZ_JTCM02000091.1"/>
</dbReference>
<evidence type="ECO:0000313" key="1">
    <source>
        <dbReference type="EMBL" id="NEU76013.1"/>
    </source>
</evidence>
<gene>
    <name evidence="1" type="ORF">PI95_026530</name>
</gene>
<proteinExistence type="predicted"/>
<keyword evidence="2" id="KW-1185">Reference proteome</keyword>
<dbReference type="Proteomes" id="UP000031549">
    <property type="component" value="Unassembled WGS sequence"/>
</dbReference>
<organism evidence="1 2">
    <name type="scientific">Hassallia byssoidea VB512170</name>
    <dbReference type="NCBI Taxonomy" id="1304833"/>
    <lineage>
        <taxon>Bacteria</taxon>
        <taxon>Bacillati</taxon>
        <taxon>Cyanobacteriota</taxon>
        <taxon>Cyanophyceae</taxon>
        <taxon>Nostocales</taxon>
        <taxon>Tolypothrichaceae</taxon>
        <taxon>Hassallia</taxon>
    </lineage>
</organism>